<dbReference type="GO" id="GO:0004814">
    <property type="term" value="F:arginine-tRNA ligase activity"/>
    <property type="evidence" value="ECO:0007669"/>
    <property type="project" value="InterPro"/>
</dbReference>
<dbReference type="AlphaFoldDB" id="A0A6P8XCG0"/>
<dbReference type="Pfam" id="PF05746">
    <property type="entry name" value="DALR_1"/>
    <property type="match status" value="1"/>
</dbReference>
<dbReference type="OrthoDB" id="9990834at2759"/>
<dbReference type="InterPro" id="IPR008909">
    <property type="entry name" value="DALR_anticod-bd"/>
</dbReference>
<dbReference type="GO" id="GO:0005524">
    <property type="term" value="F:ATP binding"/>
    <property type="evidence" value="ECO:0007669"/>
    <property type="project" value="InterPro"/>
</dbReference>
<dbReference type="SMART" id="SM00836">
    <property type="entry name" value="DALR_1"/>
    <property type="match status" value="1"/>
</dbReference>
<gene>
    <name evidence="3" type="primary">LOC117563351</name>
</gene>
<dbReference type="SUPFAM" id="SSF47323">
    <property type="entry name" value="Anticodon-binding domain of a subclass of class I aminoacyl-tRNA synthetases"/>
    <property type="match status" value="1"/>
</dbReference>
<organism evidence="2 3">
    <name type="scientific">Drosophila albomicans</name>
    <name type="common">Fruit fly</name>
    <dbReference type="NCBI Taxonomy" id="7291"/>
    <lineage>
        <taxon>Eukaryota</taxon>
        <taxon>Metazoa</taxon>
        <taxon>Ecdysozoa</taxon>
        <taxon>Arthropoda</taxon>
        <taxon>Hexapoda</taxon>
        <taxon>Insecta</taxon>
        <taxon>Pterygota</taxon>
        <taxon>Neoptera</taxon>
        <taxon>Endopterygota</taxon>
        <taxon>Diptera</taxon>
        <taxon>Brachycera</taxon>
        <taxon>Muscomorpha</taxon>
        <taxon>Ephydroidea</taxon>
        <taxon>Drosophilidae</taxon>
        <taxon>Drosophila</taxon>
    </lineage>
</organism>
<reference evidence="3" key="1">
    <citation type="submission" date="2025-08" db="UniProtKB">
        <authorList>
            <consortium name="RefSeq"/>
        </authorList>
    </citation>
    <scope>IDENTIFICATION</scope>
    <source>
        <strain evidence="3">15112-1751.03</strain>
        <tissue evidence="3">Whole Adult</tissue>
    </source>
</reference>
<evidence type="ECO:0000313" key="3">
    <source>
        <dbReference type="RefSeq" id="XP_034097532.1"/>
    </source>
</evidence>
<dbReference type="GO" id="GO:0006420">
    <property type="term" value="P:arginyl-tRNA aminoacylation"/>
    <property type="evidence" value="ECO:0007669"/>
    <property type="project" value="InterPro"/>
</dbReference>
<dbReference type="PANTHER" id="PTHR16043">
    <property type="entry name" value="DALRD3 PROTEIN"/>
    <property type="match status" value="1"/>
</dbReference>
<keyword evidence="2" id="KW-1185">Reference proteome</keyword>
<proteinExistence type="predicted"/>
<dbReference type="Proteomes" id="UP000515160">
    <property type="component" value="Chromosome X"/>
</dbReference>
<dbReference type="PANTHER" id="PTHR16043:SF1">
    <property type="entry name" value="DALR ANTICODON-BINDING DOMAIN-CONTAINING PROTEIN 3"/>
    <property type="match status" value="1"/>
</dbReference>
<evidence type="ECO:0000259" key="1">
    <source>
        <dbReference type="SMART" id="SM00836"/>
    </source>
</evidence>
<name>A0A6P8XCG0_DROAB</name>
<feature type="domain" description="DALR anticodon binding" evidence="1">
    <location>
        <begin position="316"/>
        <end position="445"/>
    </location>
</feature>
<dbReference type="Gene3D" id="1.10.730.10">
    <property type="entry name" value="Isoleucyl-tRNA Synthetase, Domain 1"/>
    <property type="match status" value="1"/>
</dbReference>
<dbReference type="InterPro" id="IPR037380">
    <property type="entry name" value="DALRD3"/>
</dbReference>
<evidence type="ECO:0000313" key="2">
    <source>
        <dbReference type="Proteomes" id="UP000515160"/>
    </source>
</evidence>
<sequence length="445" mass="50848">MSHNPIKQLTQQLINYFAIPKDAPSNAWQHYGELVRINKDNVDKMGDFSISAVTKNWQYFCQRSGLELRHTSQEQMLPDEQSINELLKHSHKFWLYPLEKVKLLHKERIALYFQREAIVVNVIQMILRQGDAYGKCSMIDEGANKLKERRTLCLQLHEELVQPECGSTKELHQFRAKQLYQIVRRLLDYTDWLLVDPKDQTADTLLICVESSNQSSRVGDEQKPSQAVSLSCGPVLEPTTKIATTLTSDEYNALRANDMLLTAMHRSGMRNVGDHKALIQQLGRAAVIVDLFEVRHNSAVSLVRNGHSRSKGASFILYNSARMGTLMRLYDAKKDANKSTAEPLPPLDTMLNNLTQDIEWELIFGYLLSFPDVVESTLAQLRQGQCGVHLLVRYIINLVSTFSRFYRKYKVLWGTFTTRIYLVKAVHQVLKLALALLGIDPVNAM</sequence>
<dbReference type="GO" id="GO:0000049">
    <property type="term" value="F:tRNA binding"/>
    <property type="evidence" value="ECO:0007669"/>
    <property type="project" value="TreeGrafter"/>
</dbReference>
<dbReference type="GeneID" id="117563351"/>
<dbReference type="GO" id="GO:0106217">
    <property type="term" value="P:tRNA C3-cytosine methylation"/>
    <property type="evidence" value="ECO:0007669"/>
    <property type="project" value="TreeGrafter"/>
</dbReference>
<dbReference type="InterPro" id="IPR009080">
    <property type="entry name" value="tRNAsynth_Ia_anticodon-bd"/>
</dbReference>
<dbReference type="RefSeq" id="XP_034097532.1">
    <property type="nucleotide sequence ID" value="XM_034241641.2"/>
</dbReference>
<accession>A0A6P8XCG0</accession>
<protein>
    <submittedName>
        <fullName evidence="3">Uncharacterized protein LOC117563351</fullName>
    </submittedName>
</protein>